<organism evidence="4 5">
    <name type="scientific">Quercus lobata</name>
    <name type="common">Valley oak</name>
    <dbReference type="NCBI Taxonomy" id="97700"/>
    <lineage>
        <taxon>Eukaryota</taxon>
        <taxon>Viridiplantae</taxon>
        <taxon>Streptophyta</taxon>
        <taxon>Embryophyta</taxon>
        <taxon>Tracheophyta</taxon>
        <taxon>Spermatophyta</taxon>
        <taxon>Magnoliopsida</taxon>
        <taxon>eudicotyledons</taxon>
        <taxon>Gunneridae</taxon>
        <taxon>Pentapetalae</taxon>
        <taxon>rosids</taxon>
        <taxon>fabids</taxon>
        <taxon>Fagales</taxon>
        <taxon>Fagaceae</taxon>
        <taxon>Quercus</taxon>
    </lineage>
</organism>
<dbReference type="KEGG" id="qlo:115954958"/>
<feature type="coiled-coil region" evidence="1">
    <location>
        <begin position="158"/>
        <end position="185"/>
    </location>
</feature>
<sequence length="931" mass="105032">MDDPSDTIVEIKEELMVSSMGGNPTLRIAHFLTPTIKGPVFNLPPFPPSSIPPYIEPHKKLPLRVSFWGWRYPRDNWKTWVEKMATLHETTWKKAGIYEAVLNSTYEIVRDNDLVFGVAEKWCSETNTFIFPWGEITITLEDTMVLGGFSVLGDSVLCSVDCKELKETEERLEEARREIARTIRKKADKALWMKKFMHSGSEVEHEAFLACWLSRYVFITTRDSISKHLFPIAIQLARGTRIALAPAVLASIYRDLSLFKEKMIASSKLVSCKDDEDGVLQLTIFSPFHLVQIWAWERFLELRPNPNVINYGEPRIARWNKVISHEVENVRLALDSAGESFQWRPYTLIVNDCKFPKFYAEKEKYISVGPGLDEELQSFARCLRVAELVGLGCIEQYLPHRVAMQFGMDQDLPVCVPRLDETPEIAWNYYSKPACNMKLYVPPRLFEADVTVRYLEWWKQSILGQHDASNGAVQQQREPRGLKRPSKSSNKQPKKLKGKRKFNDLHVTPGFSPKFNRVGVENCNDEDGLTIAERMKFTDKRKKFANSQGKQHGEAGNSFSHCKCLSSSTSDYGPFRKLWKKDVAKGVADCQRDSNCSKQSSKNSKGHMSGNDASVPPGLPPKCNRVHIEDSDEEDKLTVKELLRSCDINSGVGNGISGNGKPLSDLHITPGFNPKFNRVGVENCNDEDGLTITERMKFTDKHKKFTNSQGKQHGEAGNSFSYFECLSSSTSNNCPVRKLGKKEVAKGVADCQRDSNSSRQSSKSSKRIMSGNNASVPPGFPPKCNRVNIEDSDEEDKLTVKELLRSCNINNGVVNRISGDGKPLSAAKSHVLSSLTTENGKDRMIESLMEAVRKIKHGEVVIVNAEGSMEDTTERKEECEALSMEGTNVNEGERSRSCAFEMPGLEIEERIRKLEKVTAERVKSNKVWLQV</sequence>
<dbReference type="Proteomes" id="UP000594261">
    <property type="component" value="Chromosome 8"/>
</dbReference>
<dbReference type="OrthoDB" id="1625140at2759"/>
<keyword evidence="5" id="KW-1185">Reference proteome</keyword>
<evidence type="ECO:0000256" key="2">
    <source>
        <dbReference type="SAM" id="MobiDB-lite"/>
    </source>
</evidence>
<dbReference type="RefSeq" id="XP_030928832.1">
    <property type="nucleotide sequence ID" value="XM_031072972.1"/>
</dbReference>
<gene>
    <name evidence="4" type="primary">LOC115954958</name>
</gene>
<dbReference type="AlphaFoldDB" id="A0A7N2M941"/>
<dbReference type="EMBL" id="LRBV02000008">
    <property type="status" value="NOT_ANNOTATED_CDS"/>
    <property type="molecule type" value="Genomic_DNA"/>
</dbReference>
<dbReference type="InterPro" id="IPR019557">
    <property type="entry name" value="AminoTfrase-like_pln_mobile"/>
</dbReference>
<feature type="compositionally biased region" description="Low complexity" evidence="2">
    <location>
        <begin position="755"/>
        <end position="770"/>
    </location>
</feature>
<dbReference type="FunCoup" id="A0A7N2M941">
    <property type="interactions" value="11"/>
</dbReference>
<proteinExistence type="predicted"/>
<feature type="compositionally biased region" description="Low complexity" evidence="2">
    <location>
        <begin position="594"/>
        <end position="603"/>
    </location>
</feature>
<dbReference type="InParanoid" id="A0A7N2M941"/>
<dbReference type="InterPro" id="IPR044824">
    <property type="entry name" value="MAIN-like"/>
</dbReference>
<dbReference type="GO" id="GO:0010073">
    <property type="term" value="P:meristem maintenance"/>
    <property type="evidence" value="ECO:0007669"/>
    <property type="project" value="InterPro"/>
</dbReference>
<evidence type="ECO:0000313" key="4">
    <source>
        <dbReference type="EnsemblPlants" id="QL08p011750:mrna:CDS:2"/>
    </source>
</evidence>
<feature type="region of interest" description="Disordered" evidence="2">
    <location>
        <begin position="593"/>
        <end position="634"/>
    </location>
</feature>
<feature type="compositionally biased region" description="Basic residues" evidence="2">
    <location>
        <begin position="482"/>
        <end position="500"/>
    </location>
</feature>
<feature type="region of interest" description="Disordered" evidence="2">
    <location>
        <begin position="468"/>
        <end position="508"/>
    </location>
</feature>
<dbReference type="EnsemblPlants" id="QL08p011750:mrna">
    <property type="protein sequence ID" value="QL08p011750:mrna:CDS:2"/>
    <property type="gene ID" value="QL08p011750"/>
</dbReference>
<dbReference type="Gramene" id="QL08p011750:mrna">
    <property type="protein sequence ID" value="QL08p011750:mrna:CDS:2"/>
    <property type="gene ID" value="QL08p011750"/>
</dbReference>
<dbReference type="GeneID" id="115954958"/>
<name>A0A7N2M941_QUELO</name>
<accession>A0A7N2M941</accession>
<dbReference type="PANTHER" id="PTHR46033">
    <property type="entry name" value="PROTEIN MAIN-LIKE 2"/>
    <property type="match status" value="1"/>
</dbReference>
<feature type="domain" description="Aminotransferase-like plant mobile" evidence="3">
    <location>
        <begin position="96"/>
        <end position="459"/>
    </location>
</feature>
<reference evidence="4" key="2">
    <citation type="submission" date="2021-01" db="UniProtKB">
        <authorList>
            <consortium name="EnsemblPlants"/>
        </authorList>
    </citation>
    <scope>IDENTIFICATION</scope>
</reference>
<evidence type="ECO:0000259" key="3">
    <source>
        <dbReference type="Pfam" id="PF10536"/>
    </source>
</evidence>
<keyword evidence="1" id="KW-0175">Coiled coil</keyword>
<reference evidence="4 5" key="1">
    <citation type="journal article" date="2016" name="G3 (Bethesda)">
        <title>First Draft Assembly and Annotation of the Genome of a California Endemic Oak Quercus lobata Nee (Fagaceae).</title>
        <authorList>
            <person name="Sork V.L."/>
            <person name="Fitz-Gibbon S.T."/>
            <person name="Puiu D."/>
            <person name="Crepeau M."/>
            <person name="Gugger P.F."/>
            <person name="Sherman R."/>
            <person name="Stevens K."/>
            <person name="Langley C.H."/>
            <person name="Pellegrini M."/>
            <person name="Salzberg S.L."/>
        </authorList>
    </citation>
    <scope>NUCLEOTIDE SEQUENCE [LARGE SCALE GENOMIC DNA]</scope>
    <source>
        <strain evidence="4 5">cv. SW786</strain>
    </source>
</reference>
<dbReference type="PANTHER" id="PTHR46033:SF67">
    <property type="entry name" value="AMINOTRANSFERASE-LIKE, PLANT MOBILE DOMAIN FAMILY PROTEIN"/>
    <property type="match status" value="1"/>
</dbReference>
<protein>
    <recommendedName>
        <fullName evidence="3">Aminotransferase-like plant mobile domain-containing protein</fullName>
    </recommendedName>
</protein>
<feature type="region of interest" description="Disordered" evidence="2">
    <location>
        <begin position="746"/>
        <end position="783"/>
    </location>
</feature>
<evidence type="ECO:0000313" key="5">
    <source>
        <dbReference type="Proteomes" id="UP000594261"/>
    </source>
</evidence>
<evidence type="ECO:0000256" key="1">
    <source>
        <dbReference type="SAM" id="Coils"/>
    </source>
</evidence>
<dbReference type="Pfam" id="PF10536">
    <property type="entry name" value="PMD"/>
    <property type="match status" value="1"/>
</dbReference>